<keyword evidence="5" id="KW-0067">ATP-binding</keyword>
<comment type="caution">
    <text evidence="9">The sequence shown here is derived from an EMBL/GenBank/DDBJ whole genome shotgun (WGS) entry which is preliminary data.</text>
</comment>
<reference evidence="9 10" key="1">
    <citation type="submission" date="2016-07" db="EMBL/GenBank/DDBJ databases">
        <title>Bacillus oceanisediminis whole genome.</title>
        <authorList>
            <person name="Pal Y."/>
            <person name="Verma A."/>
            <person name="Mual P."/>
            <person name="Srinivasan K."/>
        </authorList>
    </citation>
    <scope>NUCLEOTIDE SEQUENCE [LARGE SCALE GENOMIC DNA]</scope>
    <source>
        <strain evidence="9 10">Bhandara28</strain>
    </source>
</reference>
<protein>
    <recommendedName>
        <fullName evidence="8">PD-(D/E)XK endonuclease-like domain-containing protein</fullName>
    </recommendedName>
</protein>
<accession>A0ABX3CL54</accession>
<keyword evidence="6" id="KW-0238">DNA-binding</keyword>
<evidence type="ECO:0000256" key="2">
    <source>
        <dbReference type="ARBA" id="ARBA00022763"/>
    </source>
</evidence>
<keyword evidence="3" id="KW-0378">Hydrolase</keyword>
<dbReference type="Proteomes" id="UP000180194">
    <property type="component" value="Unassembled WGS sequence"/>
</dbReference>
<keyword evidence="1" id="KW-0547">Nucleotide-binding</keyword>
<keyword evidence="2" id="KW-0227">DNA damage</keyword>
<dbReference type="Gene3D" id="3.90.320.10">
    <property type="match status" value="1"/>
</dbReference>
<organism evidence="9 10">
    <name type="scientific">Cytobacillus oceanisediminis</name>
    <dbReference type="NCBI Taxonomy" id="665099"/>
    <lineage>
        <taxon>Bacteria</taxon>
        <taxon>Bacillati</taxon>
        <taxon>Bacillota</taxon>
        <taxon>Bacilli</taxon>
        <taxon>Bacillales</taxon>
        <taxon>Bacillaceae</taxon>
        <taxon>Cytobacillus</taxon>
    </lineage>
</organism>
<dbReference type="RefSeq" id="WP_071159301.1">
    <property type="nucleotide sequence ID" value="NZ_MBRJ01000048.1"/>
</dbReference>
<dbReference type="EMBL" id="MBRJ01000048">
    <property type="protein sequence ID" value="OHX42892.1"/>
    <property type="molecule type" value="Genomic_DNA"/>
</dbReference>
<evidence type="ECO:0000256" key="5">
    <source>
        <dbReference type="ARBA" id="ARBA00022840"/>
    </source>
</evidence>
<keyword evidence="4" id="KW-0347">Helicase</keyword>
<evidence type="ECO:0000256" key="4">
    <source>
        <dbReference type="ARBA" id="ARBA00022806"/>
    </source>
</evidence>
<name>A0ABX3CL54_9BACI</name>
<sequence length="376" mass="43084">MTVVPKKTEAAKPASSVNSGYWSYSRLSMFRDCERQFYYKYVLGLPYPTNHSMRVGKIFHRAIELMIREGYSSSEALYFSIGEQEGLPEGEKTYYLLGMLNKAFDRIPKMDYLEISSELDLSIKTTKGVIKFIIDLVIDDPANDVTYLWDFKTSWTSFSAETHIQLPFYGWLYKQYRGYVGSTFKGRLVFPRLDKSEDNEVLLTDEKLAKAKLWLIQTITLIEAKNPDDQEDWKMAKDRSKCDYCPYVARCAGGLLAGLSSTGEPRNLQEAEKIGEYLLSQELALKNMKSGFKKWVEENQSVHVGTGVWLIEQKPSAKCEDVEALIDFAQRNGLDLKKALNPKPAILAEWLLEDETGELEQLISYSNGRKSFKYVK</sequence>
<evidence type="ECO:0000256" key="1">
    <source>
        <dbReference type="ARBA" id="ARBA00022741"/>
    </source>
</evidence>
<evidence type="ECO:0000313" key="9">
    <source>
        <dbReference type="EMBL" id="OHX42892.1"/>
    </source>
</evidence>
<evidence type="ECO:0000313" key="10">
    <source>
        <dbReference type="Proteomes" id="UP000180194"/>
    </source>
</evidence>
<evidence type="ECO:0000256" key="6">
    <source>
        <dbReference type="ARBA" id="ARBA00023125"/>
    </source>
</evidence>
<proteinExistence type="predicted"/>
<evidence type="ECO:0000259" key="8">
    <source>
        <dbReference type="Pfam" id="PF12705"/>
    </source>
</evidence>
<keyword evidence="10" id="KW-1185">Reference proteome</keyword>
<keyword evidence="7" id="KW-0234">DNA repair</keyword>
<evidence type="ECO:0000256" key="3">
    <source>
        <dbReference type="ARBA" id="ARBA00022801"/>
    </source>
</evidence>
<evidence type="ECO:0000256" key="7">
    <source>
        <dbReference type="ARBA" id="ARBA00023204"/>
    </source>
</evidence>
<feature type="domain" description="PD-(D/E)XK endonuclease-like" evidence="8">
    <location>
        <begin position="22"/>
        <end position="251"/>
    </location>
</feature>
<gene>
    <name evidence="9" type="ORF">BBV17_26605</name>
</gene>
<dbReference type="Pfam" id="PF12705">
    <property type="entry name" value="PDDEXK_1"/>
    <property type="match status" value="1"/>
</dbReference>
<dbReference type="InterPro" id="IPR011604">
    <property type="entry name" value="PDDEXK-like_dom_sf"/>
</dbReference>
<dbReference type="InterPro" id="IPR038726">
    <property type="entry name" value="PDDEXK_AddAB-type"/>
</dbReference>